<dbReference type="GeneID" id="101734545"/>
<organism evidence="4 5">
    <name type="scientific">Xenopus tropicalis</name>
    <name type="common">Western clawed frog</name>
    <name type="synonym">Silurana tropicalis</name>
    <dbReference type="NCBI Taxonomy" id="8364"/>
    <lineage>
        <taxon>Eukaryota</taxon>
        <taxon>Metazoa</taxon>
        <taxon>Chordata</taxon>
        <taxon>Craniata</taxon>
        <taxon>Vertebrata</taxon>
        <taxon>Euteleostomi</taxon>
        <taxon>Amphibia</taxon>
        <taxon>Batrachia</taxon>
        <taxon>Anura</taxon>
        <taxon>Pipoidea</taxon>
        <taxon>Pipidae</taxon>
        <taxon>Xenopodinae</taxon>
        <taxon>Xenopus</taxon>
        <taxon>Silurana</taxon>
    </lineage>
</organism>
<dbReference type="GO" id="GO:0005886">
    <property type="term" value="C:plasma membrane"/>
    <property type="evidence" value="ECO:0000318"/>
    <property type="project" value="GO_Central"/>
</dbReference>
<evidence type="ECO:0000313" key="4">
    <source>
        <dbReference type="Proteomes" id="UP000008143"/>
    </source>
</evidence>
<evidence type="ECO:0000259" key="3">
    <source>
        <dbReference type="PROSITE" id="PS50041"/>
    </source>
</evidence>
<name>A0A8J1IZ45_XENTR</name>
<keyword evidence="2" id="KW-0472">Membrane</keyword>
<accession>A0A8J1IZ45</accession>
<dbReference type="AlphaFoldDB" id="A0A8J1IZ45"/>
<feature type="coiled-coil region" evidence="1">
    <location>
        <begin position="229"/>
        <end position="270"/>
    </location>
</feature>
<dbReference type="PROSITE" id="PS50041">
    <property type="entry name" value="C_TYPE_LECTIN_2"/>
    <property type="match status" value="1"/>
</dbReference>
<keyword evidence="4" id="KW-1185">Reference proteome</keyword>
<keyword evidence="2" id="KW-0812">Transmembrane</keyword>
<keyword evidence="2" id="KW-1133">Transmembrane helix</keyword>
<dbReference type="AGR" id="Xenbase:XB-GENE-29087871"/>
<sequence>MAVVYADLRFARTPAQEPPHTDLSQIYGEWGVTYENVTPLREHGEGRKDSHTPVLRRWLNRFLALHSPYVTACLLPICLVLLGATIRLSVRLSQVSHLHEETASQLEKLQEEHRDLNATLLGTIVWKEHELEVKEEILKQTRAELEQTQYLLGNSRGSNTETNQRLDTAIKQKNKFQSDFNVCQVDLQRKAAELDQNSRQLTSCQWSLDSCAQEKININNNYRRLQNFLSDKTKKLEAAQKTLSDTQRELLTVRNVLRETERNLEETRESDAQRGKNLSALQQRWSEVQQCVSCENHKNGESGAYDDPFDYCPDVWEQIGDQCYYFSSESQYRLQSETACRSSGAVLAKLEESDDILKKMIAKSSRSYWIGLKKVEHQGQTNLFRWSDNSSQTLESLPNQFCAKATPELKAETCSKLLPWICQKKTERCHGQRELLQCFGEKLGVFGKRNLPELRTEQNPNTTPGANTEIA</sequence>
<dbReference type="OMA" id="DLYCPVV"/>
<dbReference type="InterPro" id="IPR016186">
    <property type="entry name" value="C-type_lectin-like/link_sf"/>
</dbReference>
<dbReference type="OrthoDB" id="9907225at2759"/>
<evidence type="ECO:0000256" key="2">
    <source>
        <dbReference type="SAM" id="Phobius"/>
    </source>
</evidence>
<gene>
    <name evidence="5 6" type="primary">LOC101734545</name>
</gene>
<evidence type="ECO:0000256" key="1">
    <source>
        <dbReference type="SAM" id="Coils"/>
    </source>
</evidence>
<dbReference type="PANTHER" id="PTHR15028:SF7">
    <property type="entry name" value="C-TYPE LECTIN DOMAIN FAMILY 4 MEMBER F-LIKE"/>
    <property type="match status" value="1"/>
</dbReference>
<evidence type="ECO:0000313" key="5">
    <source>
        <dbReference type="RefSeq" id="XP_031750858.1"/>
    </source>
</evidence>
<dbReference type="InterPro" id="IPR039689">
    <property type="entry name" value="CD72"/>
</dbReference>
<dbReference type="KEGG" id="xtr:101734545"/>
<dbReference type="InterPro" id="IPR016187">
    <property type="entry name" value="CTDL_fold"/>
</dbReference>
<dbReference type="PANTHER" id="PTHR15028">
    <property type="entry name" value="CD72-RELATED"/>
    <property type="match status" value="1"/>
</dbReference>
<keyword evidence="1" id="KW-0175">Coiled coil</keyword>
<feature type="transmembrane region" description="Helical" evidence="2">
    <location>
        <begin position="69"/>
        <end position="90"/>
    </location>
</feature>
<dbReference type="SUPFAM" id="SSF56436">
    <property type="entry name" value="C-type lectin-like"/>
    <property type="match status" value="1"/>
</dbReference>
<dbReference type="RefSeq" id="XP_031750858.1">
    <property type="nucleotide sequence ID" value="XM_031894998.1"/>
</dbReference>
<dbReference type="Gene3D" id="3.10.100.10">
    <property type="entry name" value="Mannose-Binding Protein A, subunit A"/>
    <property type="match status" value="1"/>
</dbReference>
<proteinExistence type="predicted"/>
<feature type="coiled-coil region" evidence="1">
    <location>
        <begin position="92"/>
        <end position="148"/>
    </location>
</feature>
<feature type="domain" description="C-type lectin" evidence="3">
    <location>
        <begin position="319"/>
        <end position="423"/>
    </location>
</feature>
<dbReference type="Pfam" id="PF00059">
    <property type="entry name" value="Lectin_C"/>
    <property type="match status" value="1"/>
</dbReference>
<dbReference type="Xenbase" id="XB-GENE-29087871">
    <property type="gene designation" value="LOC101734545"/>
</dbReference>
<evidence type="ECO:0000313" key="6">
    <source>
        <dbReference type="Xenbase" id="XB-GENE-29087871"/>
    </source>
</evidence>
<dbReference type="GO" id="GO:0004888">
    <property type="term" value="F:transmembrane signaling receptor activity"/>
    <property type="evidence" value="ECO:0007669"/>
    <property type="project" value="InterPro"/>
</dbReference>
<protein>
    <submittedName>
        <fullName evidence="5">C-type lectin domain family 4 member F-like</fullName>
    </submittedName>
</protein>
<dbReference type="SMART" id="SM00034">
    <property type="entry name" value="CLECT"/>
    <property type="match status" value="1"/>
</dbReference>
<reference evidence="5" key="1">
    <citation type="submission" date="2025-08" db="UniProtKB">
        <authorList>
            <consortium name="RefSeq"/>
        </authorList>
    </citation>
    <scope>IDENTIFICATION</scope>
    <source>
        <strain evidence="5">Nigerian</strain>
        <tissue evidence="5">Liver and blood</tissue>
    </source>
</reference>
<dbReference type="Proteomes" id="UP000008143">
    <property type="component" value="Chromosome 1"/>
</dbReference>
<dbReference type="InterPro" id="IPR001304">
    <property type="entry name" value="C-type_lectin-like"/>
</dbReference>